<evidence type="ECO:0000256" key="2">
    <source>
        <dbReference type="ARBA" id="ARBA00022568"/>
    </source>
</evidence>
<feature type="domain" description="MIR" evidence="9">
    <location>
        <begin position="93"/>
        <end position="147"/>
    </location>
</feature>
<dbReference type="Pfam" id="PF02815">
    <property type="entry name" value="MIR"/>
    <property type="match status" value="1"/>
</dbReference>
<keyword evidence="2" id="KW-0813">Transport</keyword>
<dbReference type="CDD" id="cd12877">
    <property type="entry name" value="SPRY1_RyR"/>
    <property type="match status" value="1"/>
</dbReference>
<evidence type="ECO:0000256" key="6">
    <source>
        <dbReference type="ARBA" id="ARBA00022860"/>
    </source>
</evidence>
<dbReference type="InterPro" id="IPR000699">
    <property type="entry name" value="RIH_dom"/>
</dbReference>
<keyword evidence="6" id="KW-0112">Calmodulin-binding</keyword>
<keyword evidence="3" id="KW-0107">Calcium channel</keyword>
<dbReference type="InterPro" id="IPR001870">
    <property type="entry name" value="B30.2/SPRY"/>
</dbReference>
<dbReference type="InterPro" id="IPR003877">
    <property type="entry name" value="SPRY_dom"/>
</dbReference>
<keyword evidence="3" id="KW-0407">Ion channel</keyword>
<keyword evidence="2" id="KW-0406">Ion transport</keyword>
<name>A0ABM5DGF1_VICPA</name>
<dbReference type="InterPro" id="IPR013320">
    <property type="entry name" value="ConA-like_dom_sf"/>
</dbReference>
<comment type="subcellular location">
    <subcellularLocation>
        <location evidence="1">Sarcoplasmic reticulum membrane</location>
        <topology evidence="1">Multi-pass membrane protein</topology>
    </subcellularLocation>
</comment>
<evidence type="ECO:0000256" key="4">
    <source>
        <dbReference type="ARBA" id="ARBA00022737"/>
    </source>
</evidence>
<dbReference type="Gene3D" id="2.80.10.50">
    <property type="match status" value="2"/>
</dbReference>
<dbReference type="Proteomes" id="UP001652581">
    <property type="component" value="Chromosome 6"/>
</dbReference>
<dbReference type="SUPFAM" id="SSF49899">
    <property type="entry name" value="Concanavalin A-like lectins/glucanases"/>
    <property type="match status" value="2"/>
</dbReference>
<dbReference type="InterPro" id="IPR035910">
    <property type="entry name" value="RyR/IP3R_RIH_dom_sf"/>
</dbReference>
<keyword evidence="7" id="KW-0703">Sarcoplasmic reticulum</keyword>
<dbReference type="Pfam" id="PF00622">
    <property type="entry name" value="SPRY"/>
    <property type="match status" value="2"/>
</dbReference>
<keyword evidence="5" id="KW-0106">Calcium</keyword>
<evidence type="ECO:0000313" key="10">
    <source>
        <dbReference type="Proteomes" id="UP001652581"/>
    </source>
</evidence>
<evidence type="ECO:0000256" key="3">
    <source>
        <dbReference type="ARBA" id="ARBA00022673"/>
    </source>
</evidence>
<dbReference type="InterPro" id="IPR016093">
    <property type="entry name" value="MIR_motif"/>
</dbReference>
<dbReference type="SUPFAM" id="SSF100909">
    <property type="entry name" value="IP3 receptor type 1 binding core, domain 2"/>
    <property type="match status" value="1"/>
</dbReference>
<dbReference type="Pfam" id="PF08709">
    <property type="entry name" value="Ins145_P3_rec"/>
    <property type="match status" value="1"/>
</dbReference>
<dbReference type="Pfam" id="PF02026">
    <property type="entry name" value="RyR"/>
    <property type="match status" value="2"/>
</dbReference>
<dbReference type="InterPro" id="IPR013333">
    <property type="entry name" value="Ryan_recept"/>
</dbReference>
<dbReference type="Gene3D" id="2.60.120.920">
    <property type="match status" value="2"/>
</dbReference>
<dbReference type="Gene3D" id="1.25.10.30">
    <property type="entry name" value="IP3 receptor type 1 binding core, RIH domain"/>
    <property type="match status" value="1"/>
</dbReference>
<gene>
    <name evidence="11" type="primary">LOC140697036</name>
</gene>
<dbReference type="PROSITE" id="PS50188">
    <property type="entry name" value="B302_SPRY"/>
    <property type="match status" value="2"/>
</dbReference>
<dbReference type="SMART" id="SM00472">
    <property type="entry name" value="MIR"/>
    <property type="match status" value="3"/>
</dbReference>
<evidence type="ECO:0000259" key="9">
    <source>
        <dbReference type="PROSITE" id="PS50919"/>
    </source>
</evidence>
<evidence type="ECO:0000256" key="1">
    <source>
        <dbReference type="ARBA" id="ARBA00004326"/>
    </source>
</evidence>
<dbReference type="GeneID" id="140697036"/>
<dbReference type="PROSITE" id="PS50919">
    <property type="entry name" value="MIR"/>
    <property type="match status" value="3"/>
</dbReference>
<keyword evidence="10" id="KW-1185">Reference proteome</keyword>
<feature type="domain" description="MIR" evidence="9">
    <location>
        <begin position="40"/>
        <end position="85"/>
    </location>
</feature>
<dbReference type="InterPro" id="IPR014821">
    <property type="entry name" value="Ins145_P3_rcpt"/>
</dbReference>
<evidence type="ECO:0000256" key="7">
    <source>
        <dbReference type="ARBA" id="ARBA00022951"/>
    </source>
</evidence>
<dbReference type="InterPro" id="IPR003032">
    <property type="entry name" value="Ryanodine_rcpt"/>
</dbReference>
<organism evidence="10 11">
    <name type="scientific">Vicugna pacos</name>
    <name type="common">Alpaca</name>
    <name type="synonym">Lama pacos</name>
    <dbReference type="NCBI Taxonomy" id="30538"/>
    <lineage>
        <taxon>Eukaryota</taxon>
        <taxon>Metazoa</taxon>
        <taxon>Chordata</taxon>
        <taxon>Craniata</taxon>
        <taxon>Vertebrata</taxon>
        <taxon>Euteleostomi</taxon>
        <taxon>Mammalia</taxon>
        <taxon>Eutheria</taxon>
        <taxon>Laurasiatheria</taxon>
        <taxon>Artiodactyla</taxon>
        <taxon>Tylopoda</taxon>
        <taxon>Camelidae</taxon>
        <taxon>Vicugna</taxon>
    </lineage>
</organism>
<dbReference type="SMART" id="SM00449">
    <property type="entry name" value="SPRY"/>
    <property type="match status" value="2"/>
</dbReference>
<accession>A0ABM5DGF1</accession>
<dbReference type="Pfam" id="PF01365">
    <property type="entry name" value="RYDR_ITPR"/>
    <property type="match status" value="1"/>
</dbReference>
<dbReference type="PANTHER" id="PTHR46399:SF9">
    <property type="entry name" value="RYANODINE RECEPTOR 3"/>
    <property type="match status" value="1"/>
</dbReference>
<dbReference type="Gene3D" id="1.10.490.160">
    <property type="match status" value="2"/>
</dbReference>
<feature type="domain" description="B30.2/SPRY" evidence="8">
    <location>
        <begin position="463"/>
        <end position="674"/>
    </location>
</feature>
<evidence type="ECO:0000259" key="8">
    <source>
        <dbReference type="PROSITE" id="PS50188"/>
    </source>
</evidence>
<dbReference type="RefSeq" id="XP_072819991.1">
    <property type="nucleotide sequence ID" value="XM_072963890.1"/>
</dbReference>
<dbReference type="InterPro" id="IPR043136">
    <property type="entry name" value="B30.2/SPRY_sf"/>
</dbReference>
<dbReference type="InterPro" id="IPR035761">
    <property type="entry name" value="SPRY1_RyR"/>
</dbReference>
<dbReference type="SUPFAM" id="SSF82109">
    <property type="entry name" value="MIR domain"/>
    <property type="match status" value="1"/>
</dbReference>
<dbReference type="PANTHER" id="PTHR46399">
    <property type="entry name" value="B30.2/SPRY DOMAIN-CONTAINING PROTEIN"/>
    <property type="match status" value="1"/>
</dbReference>
<sequence>MRDRIRDPGIYEAGTNLRSLCVGEACWWTIHPASKQRSEGEKVRIGDDLILVSVSSERYLHLSISNGNIQVDASFMQTLWNVHPTCSGSSVEEGYLLGGHVVRLFHGHDECLTIPSTDQNDSQHRRVFYEAGGAGTRARSLWRVEPLRISWSGSNIRWGQAFRLRHLTTGHYLALTEDQGLILQDRGKSDTKSTAFSFRASKEIKEKLDSSHKRDIEGMGVPEIKYGDSVCFVQHVASGLWVTYKAQDAKTSRLGPLKRKVILHQEGHMDDGLTLQRCQQEESQAARIIRNTTALFSQFVSGNNRTTAPVTLPIEEVLQTLQDLIAYFQPPEEEMQHEDKQNKLRSLKNRQNLFKEEGMLALVLNCIDRLNIYNSIAHFAGIAREESGMAWKEILNLLYKLLAALIRGNRNNCAQFSNNLDWLISKLDRLESSSGILEVLHCILIESPEALNLIAEGHIKSIISLLDKHGRNHKVLDVLCSLCLCNGVAVRANQNLICDNLLPRRNLLLQTRLINDVTSIRPNIFLGVAEGSAQYKKWYFELIIDQVDPFLTAEPTHLRVGWASSSGYAPYPGGGEGWGGNGVGDDLYSYGFDGLHLWSGRIPRAVASINQHLLRSDDVVSCCLDLGAPSISFRINGQPVQGMFENFNTDGLFFPVVSFSAGVKVRFLMGGRHGEFKFLPPSGYAPCYEALLPKEKMRLEPVKEYKRDAEGVRDLLGTTQFLSQASFIPCPIDTSQVVLPPHLEKVRDKLAENIHELWGMNKIELGWTFGKIRDDNKRQHPCLVEFSKLPETEKNYNLQMSTETLKTLLALGCHIAHVNPAAEEDLKKVKLPKNYMMSNGYKPAPLDLSDVKLLPPQEILVDKLAENAHNVWAKDRLKQGWTYGIQQDLKNKRNPRLVPYALLDERTKKSNRDSLREAVRTFVGYGYNIEPSDQELADPAVEKVSIDKIRFFRVERSYAVRSGKWYFEFEVVTGGDMRVGWARPGCRPDVELGADDQAFVFEGSRGQRWHQGSGYFGRTWQPGDVVGCMINLDDASMIFTLNGELLITNKGSELAFADYEIHNAWTITALSVVTKRHLEAQKLPP</sequence>
<reference evidence="11" key="1">
    <citation type="submission" date="2025-08" db="UniProtKB">
        <authorList>
            <consortium name="RefSeq"/>
        </authorList>
    </citation>
    <scope>IDENTIFICATION</scope>
</reference>
<keyword evidence="4" id="KW-0677">Repeat</keyword>
<keyword evidence="2" id="KW-0109">Calcium transport</keyword>
<protein>
    <submittedName>
        <fullName evidence="11">Ryanodine receptor 3-like</fullName>
    </submittedName>
</protein>
<dbReference type="InterPro" id="IPR036300">
    <property type="entry name" value="MIR_dom_sf"/>
</dbReference>
<evidence type="ECO:0000313" key="11">
    <source>
        <dbReference type="RefSeq" id="XP_072819991.1"/>
    </source>
</evidence>
<proteinExistence type="predicted"/>
<dbReference type="InterPro" id="IPR015925">
    <property type="entry name" value="Ryanodine_IP3_receptor"/>
</dbReference>
<dbReference type="PRINTS" id="PR00795">
    <property type="entry name" value="RYANODINER"/>
</dbReference>
<evidence type="ECO:0000256" key="5">
    <source>
        <dbReference type="ARBA" id="ARBA00022837"/>
    </source>
</evidence>
<feature type="domain" description="B30.2/SPRY" evidence="8">
    <location>
        <begin position="890"/>
        <end position="1085"/>
    </location>
</feature>
<feature type="domain" description="MIR" evidence="9">
    <location>
        <begin position="153"/>
        <end position="211"/>
    </location>
</feature>